<evidence type="ECO:0008006" key="4">
    <source>
        <dbReference type="Google" id="ProtNLM"/>
    </source>
</evidence>
<reference evidence="2 3" key="1">
    <citation type="submission" date="2022-10" db="EMBL/GenBank/DDBJ databases">
        <title>Xanthomonas sp. H13-6.</title>
        <authorList>
            <person name="Liu X."/>
            <person name="Deng Z."/>
            <person name="Jiang Y."/>
            <person name="Yu T."/>
            <person name="Ai J."/>
        </authorList>
    </citation>
    <scope>NUCLEOTIDE SEQUENCE [LARGE SCALE GENOMIC DNA]</scope>
    <source>
        <strain evidence="2 3">H13-6</strain>
    </source>
</reference>
<comment type="caution">
    <text evidence="2">The sequence shown here is derived from an EMBL/GenBank/DDBJ whole genome shotgun (WGS) entry which is preliminary data.</text>
</comment>
<accession>A0ABT3JYX5</accession>
<keyword evidence="1" id="KW-0732">Signal</keyword>
<evidence type="ECO:0000313" key="3">
    <source>
        <dbReference type="Proteomes" id="UP001209922"/>
    </source>
</evidence>
<dbReference type="Proteomes" id="UP001209922">
    <property type="component" value="Unassembled WGS sequence"/>
</dbReference>
<dbReference type="PROSITE" id="PS51257">
    <property type="entry name" value="PROKAR_LIPOPROTEIN"/>
    <property type="match status" value="1"/>
</dbReference>
<protein>
    <recommendedName>
        <fullName evidence="4">DUF4148 domain-containing protein</fullName>
    </recommendedName>
</protein>
<sequence length="142" mass="16409">MRHAFQIVLLILLVACTGLAAAAGPSRSQRAKLVQTQDAYTAAIRWSDFDSAQEYLDPEYRLAHPMTDLERERYRQLQVSGYRVRGSGQLADGSIERRVELGVVNRNTQAERIVQGRERWRWDPQAKRWWQAEGLPDLWQGQ</sequence>
<evidence type="ECO:0000313" key="2">
    <source>
        <dbReference type="EMBL" id="MCW4473700.1"/>
    </source>
</evidence>
<name>A0ABT3JYX5_9XANT</name>
<evidence type="ECO:0000256" key="1">
    <source>
        <dbReference type="SAM" id="SignalP"/>
    </source>
</evidence>
<gene>
    <name evidence="2" type="ORF">OK345_14460</name>
</gene>
<dbReference type="RefSeq" id="WP_265128687.1">
    <property type="nucleotide sequence ID" value="NZ_JAPCHY010000013.1"/>
</dbReference>
<dbReference type="EMBL" id="JAPCHY010000013">
    <property type="protein sequence ID" value="MCW4473700.1"/>
    <property type="molecule type" value="Genomic_DNA"/>
</dbReference>
<feature type="signal peptide" evidence="1">
    <location>
        <begin position="1"/>
        <end position="22"/>
    </location>
</feature>
<proteinExistence type="predicted"/>
<organism evidence="2 3">
    <name type="scientific">Xanthomonas chitinilytica</name>
    <dbReference type="NCBI Taxonomy" id="2989819"/>
    <lineage>
        <taxon>Bacteria</taxon>
        <taxon>Pseudomonadati</taxon>
        <taxon>Pseudomonadota</taxon>
        <taxon>Gammaproteobacteria</taxon>
        <taxon>Lysobacterales</taxon>
        <taxon>Lysobacteraceae</taxon>
        <taxon>Xanthomonas</taxon>
    </lineage>
</organism>
<keyword evidence="3" id="KW-1185">Reference proteome</keyword>
<feature type="chain" id="PRO_5047451391" description="DUF4148 domain-containing protein" evidence="1">
    <location>
        <begin position="23"/>
        <end position="142"/>
    </location>
</feature>